<feature type="chain" id="PRO_5010871031" evidence="1">
    <location>
        <begin position="19"/>
        <end position="108"/>
    </location>
</feature>
<accession>A0A1X2I4E7</accession>
<name>A0A1X2I4E7_9FUNG</name>
<evidence type="ECO:0000256" key="1">
    <source>
        <dbReference type="SAM" id="SignalP"/>
    </source>
</evidence>
<gene>
    <name evidence="2" type="ORF">BCR42DRAFT_425431</name>
</gene>
<organism evidence="2 3">
    <name type="scientific">Absidia repens</name>
    <dbReference type="NCBI Taxonomy" id="90262"/>
    <lineage>
        <taxon>Eukaryota</taxon>
        <taxon>Fungi</taxon>
        <taxon>Fungi incertae sedis</taxon>
        <taxon>Mucoromycota</taxon>
        <taxon>Mucoromycotina</taxon>
        <taxon>Mucoromycetes</taxon>
        <taxon>Mucorales</taxon>
        <taxon>Cunninghamellaceae</taxon>
        <taxon>Absidia</taxon>
    </lineage>
</organism>
<protein>
    <submittedName>
        <fullName evidence="2">Uncharacterized protein</fullName>
    </submittedName>
</protein>
<keyword evidence="1" id="KW-0732">Signal</keyword>
<dbReference type="AlphaFoldDB" id="A0A1X2I4E7"/>
<evidence type="ECO:0000313" key="2">
    <source>
        <dbReference type="EMBL" id="ORZ08197.1"/>
    </source>
</evidence>
<sequence length="108" mass="12232">MILRLVLSLMMILADHHANCNKTGFLSYLPMNILLLLNMLTSYSKYLNAPTQLLLFIWCEEGLSNQDLGRPVLSELLMKSKIILQSNGTLLVNCVLTLLWSQQTTFST</sequence>
<comment type="caution">
    <text evidence="2">The sequence shown here is derived from an EMBL/GenBank/DDBJ whole genome shotgun (WGS) entry which is preliminary data.</text>
</comment>
<dbReference type="Proteomes" id="UP000193560">
    <property type="component" value="Unassembled WGS sequence"/>
</dbReference>
<proteinExistence type="predicted"/>
<dbReference type="EMBL" id="MCGE01000032">
    <property type="protein sequence ID" value="ORZ08197.1"/>
    <property type="molecule type" value="Genomic_DNA"/>
</dbReference>
<evidence type="ECO:0000313" key="3">
    <source>
        <dbReference type="Proteomes" id="UP000193560"/>
    </source>
</evidence>
<reference evidence="2 3" key="1">
    <citation type="submission" date="2016-07" db="EMBL/GenBank/DDBJ databases">
        <title>Pervasive Adenine N6-methylation of Active Genes in Fungi.</title>
        <authorList>
            <consortium name="DOE Joint Genome Institute"/>
            <person name="Mondo S.J."/>
            <person name="Dannebaum R.O."/>
            <person name="Kuo R.C."/>
            <person name="Labutti K."/>
            <person name="Haridas S."/>
            <person name="Kuo A."/>
            <person name="Salamov A."/>
            <person name="Ahrendt S.R."/>
            <person name="Lipzen A."/>
            <person name="Sullivan W."/>
            <person name="Andreopoulos W.B."/>
            <person name="Clum A."/>
            <person name="Lindquist E."/>
            <person name="Daum C."/>
            <person name="Ramamoorthy G.K."/>
            <person name="Gryganskyi A."/>
            <person name="Culley D."/>
            <person name="Magnuson J.K."/>
            <person name="James T.Y."/>
            <person name="O'Malley M.A."/>
            <person name="Stajich J.E."/>
            <person name="Spatafora J.W."/>
            <person name="Visel A."/>
            <person name="Grigoriev I.V."/>
        </authorList>
    </citation>
    <scope>NUCLEOTIDE SEQUENCE [LARGE SCALE GENOMIC DNA]</scope>
    <source>
        <strain evidence="2 3">NRRL 1336</strain>
    </source>
</reference>
<feature type="signal peptide" evidence="1">
    <location>
        <begin position="1"/>
        <end position="18"/>
    </location>
</feature>
<keyword evidence="3" id="KW-1185">Reference proteome</keyword>